<evidence type="ECO:0000256" key="16">
    <source>
        <dbReference type="SAM" id="Coils"/>
    </source>
</evidence>
<dbReference type="InterPro" id="IPR036641">
    <property type="entry name" value="HPT_dom_sf"/>
</dbReference>
<dbReference type="InterPro" id="IPR003661">
    <property type="entry name" value="HisK_dim/P_dom"/>
</dbReference>
<feature type="transmembrane region" description="Helical" evidence="17">
    <location>
        <begin position="327"/>
        <end position="347"/>
    </location>
</feature>
<dbReference type="InterPro" id="IPR001789">
    <property type="entry name" value="Sig_transdc_resp-reg_receiver"/>
</dbReference>
<dbReference type="SMART" id="SM00091">
    <property type="entry name" value="PAS"/>
    <property type="match status" value="2"/>
</dbReference>
<keyword evidence="6" id="KW-0808">Transferase</keyword>
<dbReference type="Pfam" id="PF21623">
    <property type="entry name" value="HK_sensor_dom_bact"/>
    <property type="match status" value="1"/>
</dbReference>
<dbReference type="Pfam" id="PF00512">
    <property type="entry name" value="HisKA"/>
    <property type="match status" value="1"/>
</dbReference>
<evidence type="ECO:0000256" key="7">
    <source>
        <dbReference type="ARBA" id="ARBA00022692"/>
    </source>
</evidence>
<dbReference type="PANTHER" id="PTHR45339:SF1">
    <property type="entry name" value="HYBRID SIGNAL TRANSDUCTION HISTIDINE KINASE J"/>
    <property type="match status" value="1"/>
</dbReference>
<keyword evidence="12" id="KW-0902">Two-component regulatory system</keyword>
<evidence type="ECO:0000256" key="10">
    <source>
        <dbReference type="ARBA" id="ARBA00022840"/>
    </source>
</evidence>
<dbReference type="PROSITE" id="PS50110">
    <property type="entry name" value="RESPONSE_REGULATORY"/>
    <property type="match status" value="2"/>
</dbReference>
<dbReference type="CDD" id="cd00130">
    <property type="entry name" value="PAS"/>
    <property type="match status" value="2"/>
</dbReference>
<dbReference type="InterPro" id="IPR000014">
    <property type="entry name" value="PAS"/>
</dbReference>
<sequence length="1381" mass="152066">MYKSYKDLVDTLRWQYVLIVVLVFALAAIVMIPISDHNVRKNQRQVLEHYLDNVAVARSKAMLANFDRLKKDAYFLSRTPPIGGIIRASRNNGFDEEQSSSSLLWSTRLQEIFVAYLETHPSVMQVRYIGIDDGGRELVRVDRKNGRIQNVPATNLQQKFDTDYFKEAVIRGPGEVYVSEINLNREYGEIEVPYVPTLRLATPIVDQNRQLFGILVINLNMAEIFQTLSLDLDAEENIYVLNNDGDFLLHPAPEKTFGFEFGNNYRWSDEFSTGDDDTDSAFVRLDDKQAVYAMLSTVAYDRGQSVDLVVTASDSVVESVVAEARILNLYILFGFVFFSLLFLYLLAANLRRRALADKQNATMAAIVDGTDDAVVSKTLDGVIKSWNRAAEVMFGYSAKQAIGKRMIELIVPDDLLAQELEIFKRVAGGETVPDFITRRRRDNGDLLDVAITVSPVQGEDGEVFGVANIIRDISEVKSAQEQLQQLNESLEQQIELRTRELQAAFVLQNGILANAGYAIFTNKPDGTITLFNPAAEKMLGYKAEEIVNKKPMWILFEPAEIQPELQRLSKAGGDGKQVVSDVNYEREWTFVRKDGSRFPVMLKSNTLYGSDKKIIGYLGIARDLTMHKQQQNELETAIAVAEDASKSKSEFLANMSHEIRTPMNAVLGMLNLLTYTDMTDRQADYVRKASVAAESLLGIINDILDFSKIEAGKLLLDIRPVIIDDVLRDIAVILSMNLSEKNVEILFNIDPAVPRVVLGDALRIKQILINLAGNAVKFTQKGEVMLSLYVQHERQQRLVLGFSVRDTGIGMTREQQKRVFQSFTQAEAGTNRRFGGTGLGLVISQRLIRLMGGELEVESELGKGSTFSFSLIVDKVEDQELIEAGRRKLSKECRHLHILVVDDNASARQIIAGICVSLGWTAIEAESGDAALAALNESVRNGKHFDIAFIDWMMPGVDGWQTAKAIRDLDLGSAMPRLVMVTAHAREVFDKRVDAEHSPLDGFLMKPVTASDIYNSVIDAKAGTLSSLLPSSTEGKVAKNTLSGMRILLVEDNLTNQQVARELLAIEGAEVEVADNGQLGVDCIRNATKPFDVILMDLQMPIMDGYEATAEIRGTLGLKHLPIIAMTANAMPADKAACLAAGMNDHVGKPFELAELVSAILKASGREEKRDAPSIPVEESIVTALPDSPAGFSFKEALLRMGNNRGLYAGQARTFASRHSNDIQNILGLLRINNRPGAVRELHTLRGVSGTLGAQALAACLAEAEIAAKSVVEVAVIETMLLSAEKLLQEACEVLRTLADSLSPPQAVASASSDRSVAPDSAQLLELQMLLKESNMRAMAVHADMKAGLASYGDQARALDDAISVLDFAKAHEIVGAILSS</sequence>
<comment type="catalytic activity">
    <reaction evidence="1">
        <text>ATP + protein L-histidine = ADP + protein N-phospho-L-histidine.</text>
        <dbReference type="EC" id="2.7.13.3"/>
    </reaction>
</comment>
<dbReference type="SUPFAM" id="SSF103190">
    <property type="entry name" value="Sensory domain-like"/>
    <property type="match status" value="1"/>
</dbReference>
<evidence type="ECO:0000259" key="22">
    <source>
        <dbReference type="PROSITE" id="PS50894"/>
    </source>
</evidence>
<organism evidence="23 24">
    <name type="scientific">Zhongshania arctica</name>
    <dbReference type="NCBI Taxonomy" id="3238302"/>
    <lineage>
        <taxon>Bacteria</taxon>
        <taxon>Pseudomonadati</taxon>
        <taxon>Pseudomonadota</taxon>
        <taxon>Gammaproteobacteria</taxon>
        <taxon>Cellvibrionales</taxon>
        <taxon>Spongiibacteraceae</taxon>
        <taxon>Zhongshania</taxon>
    </lineage>
</organism>
<dbReference type="Pfam" id="PF01627">
    <property type="entry name" value="Hpt"/>
    <property type="match status" value="1"/>
</dbReference>
<dbReference type="Proteomes" id="UP001557484">
    <property type="component" value="Unassembled WGS sequence"/>
</dbReference>
<dbReference type="PROSITE" id="PS50894">
    <property type="entry name" value="HPT"/>
    <property type="match status" value="1"/>
</dbReference>
<dbReference type="SUPFAM" id="SSF47384">
    <property type="entry name" value="Homodimeric domain of signal transducing histidine kinase"/>
    <property type="match status" value="1"/>
</dbReference>
<accession>A0ABV3TYM6</accession>
<feature type="transmembrane region" description="Helical" evidence="17">
    <location>
        <begin position="14"/>
        <end position="34"/>
    </location>
</feature>
<keyword evidence="13 17" id="KW-0472">Membrane</keyword>
<keyword evidence="9" id="KW-0418">Kinase</keyword>
<evidence type="ECO:0000256" key="17">
    <source>
        <dbReference type="SAM" id="Phobius"/>
    </source>
</evidence>
<dbReference type="InterPro" id="IPR003594">
    <property type="entry name" value="HATPase_dom"/>
</dbReference>
<evidence type="ECO:0000313" key="24">
    <source>
        <dbReference type="Proteomes" id="UP001557484"/>
    </source>
</evidence>
<dbReference type="InterPro" id="IPR035965">
    <property type="entry name" value="PAS-like_dom_sf"/>
</dbReference>
<dbReference type="SUPFAM" id="SSF55874">
    <property type="entry name" value="ATPase domain of HSP90 chaperone/DNA topoisomerase II/histidine kinase"/>
    <property type="match status" value="1"/>
</dbReference>
<comment type="subcellular location">
    <subcellularLocation>
        <location evidence="2">Cell membrane</location>
        <topology evidence="2">Multi-pass membrane protein</topology>
    </subcellularLocation>
</comment>
<dbReference type="EC" id="2.7.13.3" evidence="3"/>
<evidence type="ECO:0000256" key="1">
    <source>
        <dbReference type="ARBA" id="ARBA00000085"/>
    </source>
</evidence>
<dbReference type="PANTHER" id="PTHR45339">
    <property type="entry name" value="HYBRID SIGNAL TRANSDUCTION HISTIDINE KINASE J"/>
    <property type="match status" value="1"/>
</dbReference>
<dbReference type="InterPro" id="IPR008207">
    <property type="entry name" value="Sig_transdc_His_kin_Hpt_dom"/>
</dbReference>
<evidence type="ECO:0000259" key="20">
    <source>
        <dbReference type="PROSITE" id="PS50112"/>
    </source>
</evidence>
<dbReference type="Gene3D" id="3.40.50.2300">
    <property type="match status" value="2"/>
</dbReference>
<dbReference type="PROSITE" id="PS50113">
    <property type="entry name" value="PAC"/>
    <property type="match status" value="2"/>
</dbReference>
<dbReference type="CDD" id="cd00082">
    <property type="entry name" value="HisKA"/>
    <property type="match status" value="1"/>
</dbReference>
<dbReference type="Gene3D" id="1.20.120.160">
    <property type="entry name" value="HPT domain"/>
    <property type="match status" value="1"/>
</dbReference>
<dbReference type="Gene3D" id="3.30.450.20">
    <property type="entry name" value="PAS domain"/>
    <property type="match status" value="3"/>
</dbReference>
<dbReference type="Gene3D" id="3.30.565.10">
    <property type="entry name" value="Histidine kinase-like ATPase, C-terminal domain"/>
    <property type="match status" value="1"/>
</dbReference>
<keyword evidence="7 17" id="KW-0812">Transmembrane</keyword>
<feature type="domain" description="PAS" evidence="20">
    <location>
        <begin position="511"/>
        <end position="575"/>
    </location>
</feature>
<keyword evidence="11 17" id="KW-1133">Transmembrane helix</keyword>
<dbReference type="InterPro" id="IPR036890">
    <property type="entry name" value="HATPase_C_sf"/>
</dbReference>
<dbReference type="CDD" id="cd16922">
    <property type="entry name" value="HATPase_EvgS-ArcB-TorS-like"/>
    <property type="match status" value="1"/>
</dbReference>
<dbReference type="Pfam" id="PF00072">
    <property type="entry name" value="Response_reg"/>
    <property type="match status" value="2"/>
</dbReference>
<feature type="domain" description="Response regulatory" evidence="19">
    <location>
        <begin position="897"/>
        <end position="1021"/>
    </location>
</feature>
<evidence type="ECO:0000256" key="4">
    <source>
        <dbReference type="ARBA" id="ARBA00022475"/>
    </source>
</evidence>
<dbReference type="RefSeq" id="WP_368376752.1">
    <property type="nucleotide sequence ID" value="NZ_JBFRYB010000001.1"/>
</dbReference>
<keyword evidence="5 15" id="KW-0597">Phosphoprotein</keyword>
<feature type="modified residue" description="Phosphohistidine" evidence="14">
    <location>
        <position position="1243"/>
    </location>
</feature>
<keyword evidence="10" id="KW-0067">ATP-binding</keyword>
<dbReference type="SMART" id="SM00448">
    <property type="entry name" value="REC"/>
    <property type="match status" value="2"/>
</dbReference>
<dbReference type="SUPFAM" id="SSF55785">
    <property type="entry name" value="PYP-like sensor domain (PAS domain)"/>
    <property type="match status" value="2"/>
</dbReference>
<keyword evidence="4" id="KW-1003">Cell membrane</keyword>
<dbReference type="InterPro" id="IPR011006">
    <property type="entry name" value="CheY-like_superfamily"/>
</dbReference>
<dbReference type="InterPro" id="IPR029151">
    <property type="entry name" value="Sensor-like_sf"/>
</dbReference>
<evidence type="ECO:0000313" key="23">
    <source>
        <dbReference type="EMBL" id="MEX1666678.1"/>
    </source>
</evidence>
<evidence type="ECO:0000256" key="2">
    <source>
        <dbReference type="ARBA" id="ARBA00004651"/>
    </source>
</evidence>
<name>A0ABV3TYM6_9GAMM</name>
<evidence type="ECO:0000256" key="3">
    <source>
        <dbReference type="ARBA" id="ARBA00012438"/>
    </source>
</evidence>
<reference evidence="23 24" key="1">
    <citation type="journal article" date="2011" name="Int. J. Syst. Evol. Microbiol.">
        <title>Zhongshania antarctica gen. nov., sp. nov. and Zhongshania guokunii sp. nov., gammaproteobacteria respectively isolated from coastal attached (fast) ice and surface seawater of the Antarctic.</title>
        <authorList>
            <person name="Li H.J."/>
            <person name="Zhang X.Y."/>
            <person name="Chen C.X."/>
            <person name="Zhang Y.J."/>
            <person name="Gao Z.M."/>
            <person name="Yu Y."/>
            <person name="Chen X.L."/>
            <person name="Chen B."/>
            <person name="Zhang Y.Z."/>
        </authorList>
    </citation>
    <scope>NUCLEOTIDE SEQUENCE [LARGE SCALE GENOMIC DNA]</scope>
    <source>
        <strain evidence="23 24">R06B22</strain>
    </source>
</reference>
<dbReference type="InterPro" id="IPR000700">
    <property type="entry name" value="PAS-assoc_C"/>
</dbReference>
<feature type="domain" description="HPt" evidence="22">
    <location>
        <begin position="1204"/>
        <end position="1305"/>
    </location>
</feature>
<dbReference type="PRINTS" id="PR00344">
    <property type="entry name" value="BCTRLSENSOR"/>
</dbReference>
<dbReference type="SUPFAM" id="SSF47226">
    <property type="entry name" value="Histidine-containing phosphotransfer domain, HPT domain"/>
    <property type="match status" value="1"/>
</dbReference>
<dbReference type="NCBIfam" id="TIGR00229">
    <property type="entry name" value="sensory_box"/>
    <property type="match status" value="2"/>
</dbReference>
<gene>
    <name evidence="23" type="ORF">AB4875_14380</name>
</gene>
<evidence type="ECO:0000259" key="21">
    <source>
        <dbReference type="PROSITE" id="PS50113"/>
    </source>
</evidence>
<feature type="coiled-coil region" evidence="16">
    <location>
        <begin position="469"/>
        <end position="500"/>
    </location>
</feature>
<dbReference type="Gene3D" id="1.10.287.130">
    <property type="match status" value="1"/>
</dbReference>
<evidence type="ECO:0000256" key="5">
    <source>
        <dbReference type="ARBA" id="ARBA00022553"/>
    </source>
</evidence>
<dbReference type="Pfam" id="PF02518">
    <property type="entry name" value="HATPase_c"/>
    <property type="match status" value="1"/>
</dbReference>
<evidence type="ECO:0000259" key="18">
    <source>
        <dbReference type="PROSITE" id="PS50109"/>
    </source>
</evidence>
<dbReference type="Pfam" id="PF00989">
    <property type="entry name" value="PAS"/>
    <property type="match status" value="1"/>
</dbReference>
<dbReference type="EMBL" id="JBFRYB010000001">
    <property type="protein sequence ID" value="MEX1666678.1"/>
    <property type="molecule type" value="Genomic_DNA"/>
</dbReference>
<proteinExistence type="predicted"/>
<evidence type="ECO:0000256" key="11">
    <source>
        <dbReference type="ARBA" id="ARBA00022989"/>
    </source>
</evidence>
<evidence type="ECO:0000256" key="12">
    <source>
        <dbReference type="ARBA" id="ARBA00023012"/>
    </source>
</evidence>
<dbReference type="InterPro" id="IPR001610">
    <property type="entry name" value="PAC"/>
</dbReference>
<feature type="domain" description="PAC" evidence="21">
    <location>
        <begin position="433"/>
        <end position="485"/>
    </location>
</feature>
<keyword evidence="16" id="KW-0175">Coiled coil</keyword>
<dbReference type="InterPro" id="IPR036097">
    <property type="entry name" value="HisK_dim/P_sf"/>
</dbReference>
<evidence type="ECO:0000256" key="13">
    <source>
        <dbReference type="ARBA" id="ARBA00023136"/>
    </source>
</evidence>
<dbReference type="CDD" id="cd17546">
    <property type="entry name" value="REC_hyHK_CKI1_RcsC-like"/>
    <property type="match status" value="2"/>
</dbReference>
<protein>
    <recommendedName>
        <fullName evidence="3">histidine kinase</fullName>
        <ecNumber evidence="3">2.7.13.3</ecNumber>
    </recommendedName>
</protein>
<comment type="caution">
    <text evidence="23">The sequence shown here is derived from an EMBL/GenBank/DDBJ whole genome shotgun (WGS) entry which is preliminary data.</text>
</comment>
<evidence type="ECO:0000256" key="6">
    <source>
        <dbReference type="ARBA" id="ARBA00022679"/>
    </source>
</evidence>
<feature type="domain" description="PAC" evidence="21">
    <location>
        <begin position="584"/>
        <end position="636"/>
    </location>
</feature>
<keyword evidence="8" id="KW-0547">Nucleotide-binding</keyword>
<evidence type="ECO:0000256" key="15">
    <source>
        <dbReference type="PROSITE-ProRule" id="PRU00169"/>
    </source>
</evidence>
<dbReference type="InterPro" id="IPR005467">
    <property type="entry name" value="His_kinase_dom"/>
</dbReference>
<evidence type="ECO:0000256" key="14">
    <source>
        <dbReference type="PROSITE-ProRule" id="PRU00110"/>
    </source>
</evidence>
<dbReference type="PROSITE" id="PS50109">
    <property type="entry name" value="HIS_KIN"/>
    <property type="match status" value="1"/>
</dbReference>
<feature type="domain" description="Response regulatory" evidence="19">
    <location>
        <begin position="1046"/>
        <end position="1164"/>
    </location>
</feature>
<evidence type="ECO:0000259" key="19">
    <source>
        <dbReference type="PROSITE" id="PS50110"/>
    </source>
</evidence>
<dbReference type="InterPro" id="IPR004358">
    <property type="entry name" value="Sig_transdc_His_kin-like_C"/>
</dbReference>
<evidence type="ECO:0000256" key="9">
    <source>
        <dbReference type="ARBA" id="ARBA00022777"/>
    </source>
</evidence>
<feature type="domain" description="PAS" evidence="20">
    <location>
        <begin position="359"/>
        <end position="414"/>
    </location>
</feature>
<keyword evidence="24" id="KW-1185">Reference proteome</keyword>
<dbReference type="SMART" id="SM00388">
    <property type="entry name" value="HisKA"/>
    <property type="match status" value="1"/>
</dbReference>
<dbReference type="SMART" id="SM00086">
    <property type="entry name" value="PAC"/>
    <property type="match status" value="2"/>
</dbReference>
<feature type="domain" description="Histidine kinase" evidence="18">
    <location>
        <begin position="654"/>
        <end position="875"/>
    </location>
</feature>
<dbReference type="SMART" id="SM00387">
    <property type="entry name" value="HATPase_c"/>
    <property type="match status" value="1"/>
</dbReference>
<feature type="modified residue" description="4-aspartylphosphate" evidence="15">
    <location>
        <position position="951"/>
    </location>
</feature>
<dbReference type="InterPro" id="IPR048760">
    <property type="entry name" value="VP0354-like_sensor_dom"/>
</dbReference>
<dbReference type="SUPFAM" id="SSF52172">
    <property type="entry name" value="CheY-like"/>
    <property type="match status" value="2"/>
</dbReference>
<dbReference type="InterPro" id="IPR013767">
    <property type="entry name" value="PAS_fold"/>
</dbReference>
<feature type="modified residue" description="4-aspartylphosphate" evidence="15">
    <location>
        <position position="1097"/>
    </location>
</feature>
<dbReference type="Pfam" id="PF13426">
    <property type="entry name" value="PAS_9"/>
    <property type="match status" value="1"/>
</dbReference>
<dbReference type="PROSITE" id="PS50112">
    <property type="entry name" value="PAS"/>
    <property type="match status" value="2"/>
</dbReference>
<evidence type="ECO:0000256" key="8">
    <source>
        <dbReference type="ARBA" id="ARBA00022741"/>
    </source>
</evidence>